<dbReference type="InterPro" id="IPR051289">
    <property type="entry name" value="LAGLIDADG_Endonuclease"/>
</dbReference>
<dbReference type="InterPro" id="IPR027434">
    <property type="entry name" value="Homing_endonucl"/>
</dbReference>
<dbReference type="EMBL" id="KC993182">
    <property type="protein sequence ID" value="AGS44215.1"/>
    <property type="molecule type" value="Genomic_DNA"/>
</dbReference>
<protein>
    <recommendedName>
        <fullName evidence="1">Homing endonuclease LAGLIDADG domain-containing protein</fullName>
    </recommendedName>
</protein>
<sequence>KIISLLILQYAGKSIKIFNYSIQYPKLLKGYRNIVKKLNIWDNQQETKVYWNKDIWVGSSETIRNNKSIYFLERISPHIPKHKKLLNDTELGYYLAGLIDGNGNIDKEIGRITIYYDIKDISSAYMLKEMIGYGSILKIKNGVKYVISNNEGILRVITLVNGKLKLKYNQVIENVLTKNQLVNYKWNEIEFKKGDIKDFNNYWLTGFIDSNGSFQIKILNKLGQKLPEIKLKLQISEVPTRTSYGVENREILEEIRKFIININNDKIITVRGGGINIGIRKHILDSGETSLSYYWETSSFRTIKNVICYLNKYPLQSSYKYINYLYLYKAYLLVQNKEHLSIEGVEKIKKYKKNMR</sequence>
<dbReference type="SUPFAM" id="SSF55608">
    <property type="entry name" value="Homing endonucleases"/>
    <property type="match status" value="2"/>
</dbReference>
<organism evidence="2">
    <name type="scientific">Pichia kluyveri</name>
    <name type="common">Yeast</name>
    <dbReference type="NCBI Taxonomy" id="36015"/>
    <lineage>
        <taxon>Eukaryota</taxon>
        <taxon>Fungi</taxon>
        <taxon>Dikarya</taxon>
        <taxon>Ascomycota</taxon>
        <taxon>Saccharomycotina</taxon>
        <taxon>Pichiomycetes</taxon>
        <taxon>Pichiales</taxon>
        <taxon>Pichiaceae</taxon>
        <taxon>Pichia</taxon>
    </lineage>
</organism>
<dbReference type="GO" id="GO:0004519">
    <property type="term" value="F:endonuclease activity"/>
    <property type="evidence" value="ECO:0007669"/>
    <property type="project" value="InterPro"/>
</dbReference>
<dbReference type="InterPro" id="IPR004860">
    <property type="entry name" value="LAGLIDADG_dom"/>
</dbReference>
<accession>S5TN75</accession>
<dbReference type="GO" id="GO:0005739">
    <property type="term" value="C:mitochondrion"/>
    <property type="evidence" value="ECO:0007669"/>
    <property type="project" value="UniProtKB-ARBA"/>
</dbReference>
<dbReference type="PANTHER" id="PTHR36181">
    <property type="entry name" value="INTRON-ENCODED ENDONUCLEASE AI3-RELATED"/>
    <property type="match status" value="1"/>
</dbReference>
<dbReference type="AlphaFoldDB" id="S5TN75"/>
<evidence type="ECO:0000259" key="1">
    <source>
        <dbReference type="Pfam" id="PF00961"/>
    </source>
</evidence>
<name>S5TN75_PICKL</name>
<reference evidence="2" key="1">
    <citation type="submission" date="2013-04" db="EMBL/GenBank/DDBJ databases">
        <authorList>
            <person name="Hegedusova E."/>
            <person name="Brejova B."/>
            <person name="Nosek J."/>
        </authorList>
    </citation>
    <scope>NUCLEOTIDE SEQUENCE</scope>
    <source>
        <strain evidence="2">CBS 7907</strain>
    </source>
</reference>
<feature type="non-terminal residue" evidence="2">
    <location>
        <position position="1"/>
    </location>
</feature>
<dbReference type="Pfam" id="PF00961">
    <property type="entry name" value="LAGLIDADG_1"/>
    <property type="match status" value="1"/>
</dbReference>
<gene>
    <name evidence="2" type="primary">cox1-I4</name>
</gene>
<evidence type="ECO:0000313" key="2">
    <source>
        <dbReference type="EMBL" id="AGS44215.1"/>
    </source>
</evidence>
<dbReference type="GeneID" id="16694626"/>
<dbReference type="PANTHER" id="PTHR36181:SF3">
    <property type="entry name" value="INTRON-ENCODED DNA ENDONUCLEASE AI5 BETA"/>
    <property type="match status" value="1"/>
</dbReference>
<geneLocation type="mitochondrion" evidence="2"/>
<keyword evidence="2" id="KW-0496">Mitochondrion</keyword>
<feature type="domain" description="Homing endonuclease LAGLIDADG" evidence="1">
    <location>
        <begin position="204"/>
        <end position="331"/>
    </location>
</feature>
<proteinExistence type="predicted"/>
<dbReference type="RefSeq" id="YP_008474947.1">
    <property type="nucleotide sequence ID" value="NC_022158.1"/>
</dbReference>
<dbReference type="Gene3D" id="3.10.28.10">
    <property type="entry name" value="Homing endonucleases"/>
    <property type="match status" value="2"/>
</dbReference>